<feature type="domain" description="PAC" evidence="9">
    <location>
        <begin position="338"/>
        <end position="390"/>
    </location>
</feature>
<dbReference type="InterPro" id="IPR035965">
    <property type="entry name" value="PAS-like_dom_sf"/>
</dbReference>
<comment type="caution">
    <text evidence="10">The sequence shown here is derived from an EMBL/GenBank/DDBJ whole genome shotgun (WGS) entry which is preliminary data.</text>
</comment>
<name>A0A4V3JRS2_9LEPT</name>
<dbReference type="InterPro" id="IPR004358">
    <property type="entry name" value="Sig_transdc_His_kin-like_C"/>
</dbReference>
<organism evidence="10 11">
    <name type="scientific">Leptospira sarikeiensis</name>
    <dbReference type="NCBI Taxonomy" id="2484943"/>
    <lineage>
        <taxon>Bacteria</taxon>
        <taxon>Pseudomonadati</taxon>
        <taxon>Spirochaetota</taxon>
        <taxon>Spirochaetia</taxon>
        <taxon>Leptospirales</taxon>
        <taxon>Leptospiraceae</taxon>
        <taxon>Leptospira</taxon>
    </lineage>
</organism>
<dbReference type="Gene3D" id="3.40.50.2300">
    <property type="match status" value="1"/>
</dbReference>
<feature type="domain" description="Histidine kinase" evidence="7">
    <location>
        <begin position="408"/>
        <end position="625"/>
    </location>
</feature>
<dbReference type="Pfam" id="PF08447">
    <property type="entry name" value="PAS_3"/>
    <property type="match status" value="1"/>
</dbReference>
<dbReference type="InterPro" id="IPR001610">
    <property type="entry name" value="PAC"/>
</dbReference>
<dbReference type="CDD" id="cd17546">
    <property type="entry name" value="REC_hyHK_CKI1_RcsC-like"/>
    <property type="match status" value="1"/>
</dbReference>
<keyword evidence="10" id="KW-0418">Kinase</keyword>
<keyword evidence="4" id="KW-0902">Two-component regulatory system</keyword>
<dbReference type="PANTHER" id="PTHR45339:SF1">
    <property type="entry name" value="HYBRID SIGNAL TRANSDUCTION HISTIDINE KINASE J"/>
    <property type="match status" value="1"/>
</dbReference>
<dbReference type="Pfam" id="PF00512">
    <property type="entry name" value="HisKA"/>
    <property type="match status" value="1"/>
</dbReference>
<dbReference type="SUPFAM" id="SSF52172">
    <property type="entry name" value="CheY-like"/>
    <property type="match status" value="1"/>
</dbReference>
<dbReference type="Gene3D" id="3.30.450.20">
    <property type="entry name" value="PAS domain"/>
    <property type="match status" value="2"/>
</dbReference>
<dbReference type="Proteomes" id="UP000297762">
    <property type="component" value="Unassembled WGS sequence"/>
</dbReference>
<dbReference type="SMART" id="SM00388">
    <property type="entry name" value="HisKA"/>
    <property type="match status" value="1"/>
</dbReference>
<dbReference type="InterPro" id="IPR036097">
    <property type="entry name" value="HisK_dim/P_sf"/>
</dbReference>
<dbReference type="EC" id="2.7.13.3" evidence="2"/>
<comment type="catalytic activity">
    <reaction evidence="1">
        <text>ATP + protein L-histidine = ADP + protein N-phospho-L-histidine.</text>
        <dbReference type="EC" id="2.7.13.3"/>
    </reaction>
</comment>
<evidence type="ECO:0000259" key="7">
    <source>
        <dbReference type="PROSITE" id="PS50109"/>
    </source>
</evidence>
<evidence type="ECO:0000259" key="8">
    <source>
        <dbReference type="PROSITE" id="PS50110"/>
    </source>
</evidence>
<dbReference type="GO" id="GO:0000155">
    <property type="term" value="F:phosphorelay sensor kinase activity"/>
    <property type="evidence" value="ECO:0007669"/>
    <property type="project" value="InterPro"/>
</dbReference>
<dbReference type="SMART" id="SM00448">
    <property type="entry name" value="REC"/>
    <property type="match status" value="1"/>
</dbReference>
<evidence type="ECO:0000256" key="4">
    <source>
        <dbReference type="ARBA" id="ARBA00023012"/>
    </source>
</evidence>
<evidence type="ECO:0000313" key="11">
    <source>
        <dbReference type="Proteomes" id="UP000297762"/>
    </source>
</evidence>
<evidence type="ECO:0000313" key="10">
    <source>
        <dbReference type="EMBL" id="TGL61501.1"/>
    </source>
</evidence>
<dbReference type="SUPFAM" id="SSF47384">
    <property type="entry name" value="Homodimeric domain of signal transducing histidine kinase"/>
    <property type="match status" value="1"/>
</dbReference>
<dbReference type="InterPro" id="IPR001789">
    <property type="entry name" value="Sig_transdc_resp-reg_receiver"/>
</dbReference>
<gene>
    <name evidence="10" type="ORF">EHQ64_11035</name>
</gene>
<feature type="coiled-coil region" evidence="6">
    <location>
        <begin position="381"/>
        <end position="408"/>
    </location>
</feature>
<dbReference type="Pfam" id="PF13426">
    <property type="entry name" value="PAS_9"/>
    <property type="match status" value="1"/>
</dbReference>
<keyword evidence="3 5" id="KW-0597">Phosphoprotein</keyword>
<dbReference type="InterPro" id="IPR011006">
    <property type="entry name" value="CheY-like_superfamily"/>
</dbReference>
<dbReference type="EMBL" id="RQGF01000026">
    <property type="protein sequence ID" value="TGL61501.1"/>
    <property type="molecule type" value="Genomic_DNA"/>
</dbReference>
<dbReference type="Gene3D" id="1.10.287.130">
    <property type="match status" value="1"/>
</dbReference>
<dbReference type="InterPro" id="IPR000014">
    <property type="entry name" value="PAS"/>
</dbReference>
<feature type="modified residue" description="4-aspartylphosphate" evidence="5">
    <location>
        <position position="699"/>
    </location>
</feature>
<dbReference type="InterPro" id="IPR003661">
    <property type="entry name" value="HisK_dim/P_dom"/>
</dbReference>
<keyword evidence="6" id="KW-0175">Coiled coil</keyword>
<dbReference type="PANTHER" id="PTHR45339">
    <property type="entry name" value="HYBRID SIGNAL TRANSDUCTION HISTIDINE KINASE J"/>
    <property type="match status" value="1"/>
</dbReference>
<dbReference type="SMART" id="SM00086">
    <property type="entry name" value="PAC"/>
    <property type="match status" value="1"/>
</dbReference>
<evidence type="ECO:0000259" key="9">
    <source>
        <dbReference type="PROSITE" id="PS50113"/>
    </source>
</evidence>
<dbReference type="PRINTS" id="PR00344">
    <property type="entry name" value="BCTRLSENSOR"/>
</dbReference>
<dbReference type="NCBIfam" id="TIGR00229">
    <property type="entry name" value="sensory_box"/>
    <property type="match status" value="1"/>
</dbReference>
<dbReference type="InterPro" id="IPR000700">
    <property type="entry name" value="PAS-assoc_C"/>
</dbReference>
<keyword evidence="10" id="KW-0808">Transferase</keyword>
<protein>
    <recommendedName>
        <fullName evidence="2">histidine kinase</fullName>
        <ecNumber evidence="2">2.7.13.3</ecNumber>
    </recommendedName>
</protein>
<dbReference type="CDD" id="cd16922">
    <property type="entry name" value="HATPase_EvgS-ArcB-TorS-like"/>
    <property type="match status" value="1"/>
</dbReference>
<dbReference type="InterPro" id="IPR005467">
    <property type="entry name" value="His_kinase_dom"/>
</dbReference>
<feature type="domain" description="Response regulatory" evidence="8">
    <location>
        <begin position="648"/>
        <end position="767"/>
    </location>
</feature>
<evidence type="ECO:0000256" key="6">
    <source>
        <dbReference type="SAM" id="Coils"/>
    </source>
</evidence>
<dbReference type="Pfam" id="PF00072">
    <property type="entry name" value="Response_reg"/>
    <property type="match status" value="1"/>
</dbReference>
<accession>A0A4V3JRS2</accession>
<evidence type="ECO:0000256" key="1">
    <source>
        <dbReference type="ARBA" id="ARBA00000085"/>
    </source>
</evidence>
<dbReference type="CDD" id="cd00082">
    <property type="entry name" value="HisKA"/>
    <property type="match status" value="1"/>
</dbReference>
<dbReference type="InterPro" id="IPR036890">
    <property type="entry name" value="HATPase_C_sf"/>
</dbReference>
<dbReference type="SMART" id="SM00387">
    <property type="entry name" value="HATPase_c"/>
    <property type="match status" value="1"/>
</dbReference>
<dbReference type="Gene3D" id="3.30.565.10">
    <property type="entry name" value="Histidine kinase-like ATPase, C-terminal domain"/>
    <property type="match status" value="1"/>
</dbReference>
<dbReference type="InterPro" id="IPR013655">
    <property type="entry name" value="PAS_fold_3"/>
</dbReference>
<dbReference type="InterPro" id="IPR003594">
    <property type="entry name" value="HATPase_dom"/>
</dbReference>
<sequence>MITTEIPTDILTFIKFFENSDGTSVFVNHLIRNEDGKIVDMKLNYCNEQGAKLLKMEKDVLIGKNYTEIKPGHFESKPELGQFMDTISKAGSEWRGIRQSAISGKYFDSTIICPQDDWVISIAKDLNQEIKEKDIFREAAYRNEDAIYYLEPLFDSNGNITDFCYKDLNPAAEAEIGMSKDVAIGKKLCVLFPQNLEMGTFDLYKKVYLTEQAEKKEYEINSKNGNPGFYLLQISRVYEGLVISNKNITEVRNVENQLRIQKEQLEFTYLASTDGYWDYNMRTEKLFLSERWKTMLGYTDEEVSSDDPQVWRKLVHRNDLRIALSAFQRHRTEQTERFDKVLRFKRKDGEYMFIRSRALILKDENGDPTRIVGTHTDISLAKRTELTLEEAKEKAEKADQAKSEFLGMISHEMRTPLNGITGMASLLSSSDLDPEQKEYMKDLLDSTEILSRLIDDLLQVVTLDSAKMEIREETFDIKAMMDLIQILTEPRAKEKNIDLILSISPKVPPKIIGDRTRIEQIVLNLLTNSLKFTEIGSVSVSVDLEGENSIIFKVKDTGIGIKEEARQRIFDAFHQEDLADTRKHKGVGLGLYIAKRLTSVMHGEIRLDSEPGFGSEFSVILPLKLDVDKSKNVSQVEPEAPPVFPSGSVLIVDDNEINLKILSKQISKTGLRSDTVLSGKEALELLNTEGKKYDLILLDLQMPEMDGYQTADAIHSLDSSNSKIPIIAVTASSFSETFEKCTQHGIEGFIGKPFQPKQLYKVLSDFL</sequence>
<proteinExistence type="predicted"/>
<evidence type="ECO:0000256" key="5">
    <source>
        <dbReference type="PROSITE-ProRule" id="PRU00169"/>
    </source>
</evidence>
<dbReference type="Pfam" id="PF02518">
    <property type="entry name" value="HATPase_c"/>
    <property type="match status" value="1"/>
</dbReference>
<dbReference type="PROSITE" id="PS50109">
    <property type="entry name" value="HIS_KIN"/>
    <property type="match status" value="1"/>
</dbReference>
<dbReference type="OrthoDB" id="6192248at2"/>
<dbReference type="PROSITE" id="PS50110">
    <property type="entry name" value="RESPONSE_REGULATORY"/>
    <property type="match status" value="1"/>
</dbReference>
<keyword evidence="11" id="KW-1185">Reference proteome</keyword>
<dbReference type="FunFam" id="3.30.565.10:FF:000010">
    <property type="entry name" value="Sensor histidine kinase RcsC"/>
    <property type="match status" value="1"/>
</dbReference>
<reference evidence="10" key="1">
    <citation type="journal article" date="2019" name="PLoS Negl. Trop. Dis.">
        <title>Revisiting the worldwide diversity of Leptospira species in the environment.</title>
        <authorList>
            <person name="Vincent A.T."/>
            <person name="Schiettekatte O."/>
            <person name="Bourhy P."/>
            <person name="Veyrier F.J."/>
            <person name="Picardeau M."/>
        </authorList>
    </citation>
    <scope>NUCLEOTIDE SEQUENCE [LARGE SCALE GENOMIC DNA]</scope>
    <source>
        <strain evidence="10">201702455</strain>
    </source>
</reference>
<dbReference type="AlphaFoldDB" id="A0A4V3JRS2"/>
<evidence type="ECO:0000256" key="2">
    <source>
        <dbReference type="ARBA" id="ARBA00012438"/>
    </source>
</evidence>
<dbReference type="PROSITE" id="PS50113">
    <property type="entry name" value="PAC"/>
    <property type="match status" value="1"/>
</dbReference>
<dbReference type="SUPFAM" id="SSF55785">
    <property type="entry name" value="PYP-like sensor domain (PAS domain)"/>
    <property type="match status" value="2"/>
</dbReference>
<dbReference type="CDD" id="cd00130">
    <property type="entry name" value="PAS"/>
    <property type="match status" value="1"/>
</dbReference>
<evidence type="ECO:0000256" key="3">
    <source>
        <dbReference type="ARBA" id="ARBA00022553"/>
    </source>
</evidence>
<dbReference type="SUPFAM" id="SSF55874">
    <property type="entry name" value="ATPase domain of HSP90 chaperone/DNA topoisomerase II/histidine kinase"/>
    <property type="match status" value="1"/>
</dbReference>